<evidence type="ECO:0000313" key="2">
    <source>
        <dbReference type="EMBL" id="PWV67717.1"/>
    </source>
</evidence>
<proteinExistence type="predicted"/>
<keyword evidence="1" id="KW-1133">Transmembrane helix</keyword>
<dbReference type="AlphaFoldDB" id="A0A317N387"/>
<keyword evidence="1" id="KW-0472">Membrane</keyword>
<feature type="transmembrane region" description="Helical" evidence="1">
    <location>
        <begin position="30"/>
        <end position="52"/>
    </location>
</feature>
<keyword evidence="3" id="KW-1185">Reference proteome</keyword>
<keyword evidence="1" id="KW-0812">Transmembrane</keyword>
<protein>
    <submittedName>
        <fullName evidence="2">Uncharacterized protein</fullName>
    </submittedName>
</protein>
<reference evidence="2 3" key="1">
    <citation type="submission" date="2018-05" db="EMBL/GenBank/DDBJ databases">
        <title>Genomic Encyclopedia of Type Strains, Phase IV (KMG-IV): sequencing the most valuable type-strain genomes for metagenomic binning, comparative biology and taxonomic classification.</title>
        <authorList>
            <person name="Goeker M."/>
        </authorList>
    </citation>
    <scope>NUCLEOTIDE SEQUENCE [LARGE SCALE GENOMIC DNA]</scope>
    <source>
        <strain evidence="2 3">DSM 44717</strain>
    </source>
</reference>
<feature type="transmembrane region" description="Helical" evidence="1">
    <location>
        <begin position="94"/>
        <end position="124"/>
    </location>
</feature>
<gene>
    <name evidence="2" type="ORF">DFR69_11931</name>
</gene>
<sequence length="173" mass="18104">MLGLGIVDAAALSADAPDGRPRPVRRAVQLAAWQAVYCVVLAVATVVATVLLPEGSTLPGFLGIAPLTAVAALLLALLTLGFSARSRYMHAAGWYAAALVVLVGVFGVLTLPAVVLSVAVIVLLDRPAAKEWFRVEDTPEPLAFRNHTTRIPALLRPLARPLGAGWKTLLAEG</sequence>
<dbReference type="Proteomes" id="UP000246410">
    <property type="component" value="Unassembled WGS sequence"/>
</dbReference>
<dbReference type="RefSeq" id="WP_110041484.1">
    <property type="nucleotide sequence ID" value="NZ_QGTL01000019.1"/>
</dbReference>
<evidence type="ECO:0000256" key="1">
    <source>
        <dbReference type="SAM" id="Phobius"/>
    </source>
</evidence>
<organism evidence="2 3">
    <name type="scientific">Nocardia neocaledoniensis</name>
    <dbReference type="NCBI Taxonomy" id="236511"/>
    <lineage>
        <taxon>Bacteria</taxon>
        <taxon>Bacillati</taxon>
        <taxon>Actinomycetota</taxon>
        <taxon>Actinomycetes</taxon>
        <taxon>Mycobacteriales</taxon>
        <taxon>Nocardiaceae</taxon>
        <taxon>Nocardia</taxon>
    </lineage>
</organism>
<evidence type="ECO:0000313" key="3">
    <source>
        <dbReference type="Proteomes" id="UP000246410"/>
    </source>
</evidence>
<name>A0A317N387_9NOCA</name>
<feature type="transmembrane region" description="Helical" evidence="1">
    <location>
        <begin position="58"/>
        <end position="82"/>
    </location>
</feature>
<dbReference type="EMBL" id="QGTL01000019">
    <property type="protein sequence ID" value="PWV67717.1"/>
    <property type="molecule type" value="Genomic_DNA"/>
</dbReference>
<comment type="caution">
    <text evidence="2">The sequence shown here is derived from an EMBL/GenBank/DDBJ whole genome shotgun (WGS) entry which is preliminary data.</text>
</comment>
<accession>A0A317N387</accession>